<dbReference type="Proteomes" id="UP000537188">
    <property type="component" value="Unassembled WGS sequence"/>
</dbReference>
<accession>A0A7Y8F9V3</accession>
<sequence length="72" mass="7740">MQLQNGYVNGYVVIIFKHYINPCGAGVKPESVTWASFFVRVGLGFGGCSVVRELAPAGVRSAPIRLTAVLQE</sequence>
<evidence type="ECO:0000313" key="1">
    <source>
        <dbReference type="EMBL" id="NWE74984.1"/>
    </source>
</evidence>
<gene>
    <name evidence="1" type="ORF">HX828_05415</name>
</gene>
<dbReference type="EMBL" id="JACARF010000005">
    <property type="protein sequence ID" value="NWE74984.1"/>
    <property type="molecule type" value="Genomic_DNA"/>
</dbReference>
<name>A0A7Y8F9V3_9PSED</name>
<proteinExistence type="predicted"/>
<comment type="caution">
    <text evidence="1">The sequence shown here is derived from an EMBL/GenBank/DDBJ whole genome shotgun (WGS) entry which is preliminary data.</text>
</comment>
<dbReference type="AlphaFoldDB" id="A0A7Y8F9V3"/>
<dbReference type="RefSeq" id="WP_177112927.1">
    <property type="nucleotide sequence ID" value="NZ_JACARF010000005.1"/>
</dbReference>
<protein>
    <submittedName>
        <fullName evidence="1">Uncharacterized protein</fullName>
    </submittedName>
</protein>
<organism evidence="1 2">
    <name type="scientific">Pseudomonas yamanorum</name>
    <dbReference type="NCBI Taxonomy" id="515393"/>
    <lineage>
        <taxon>Bacteria</taxon>
        <taxon>Pseudomonadati</taxon>
        <taxon>Pseudomonadota</taxon>
        <taxon>Gammaproteobacteria</taxon>
        <taxon>Pseudomonadales</taxon>
        <taxon>Pseudomonadaceae</taxon>
        <taxon>Pseudomonas</taxon>
    </lineage>
</organism>
<reference evidence="1 2" key="1">
    <citation type="submission" date="2020-04" db="EMBL/GenBank/DDBJ databases">
        <title>Molecular characterization of pseudomonads from Agaricus bisporus reveal novel blotch 2 pathogens in Western Europe.</title>
        <authorList>
            <person name="Taparia T."/>
            <person name="Krijger M."/>
            <person name="Haynes E."/>
            <person name="Elpinstone J.G."/>
            <person name="Noble R."/>
            <person name="Van Der Wolf J."/>
        </authorList>
    </citation>
    <scope>NUCLEOTIDE SEQUENCE [LARGE SCALE GENOMIC DNA]</scope>
    <source>
        <strain evidence="1 2">IPO3781</strain>
    </source>
</reference>
<evidence type="ECO:0000313" key="2">
    <source>
        <dbReference type="Proteomes" id="UP000537188"/>
    </source>
</evidence>